<dbReference type="AlphaFoldDB" id="A0A1F6H3M0"/>
<dbReference type="SUPFAM" id="SSF52540">
    <property type="entry name" value="P-loop containing nucleoside triphosphate hydrolases"/>
    <property type="match status" value="1"/>
</dbReference>
<dbReference type="Gene3D" id="3.40.50.300">
    <property type="entry name" value="P-loop containing nucleotide triphosphate hydrolases"/>
    <property type="match status" value="1"/>
</dbReference>
<dbReference type="Pfam" id="PF01695">
    <property type="entry name" value="IstB_IS21"/>
    <property type="match status" value="1"/>
</dbReference>
<dbReference type="EMBL" id="MFNF01000001">
    <property type="protein sequence ID" value="OGH04900.1"/>
    <property type="molecule type" value="Genomic_DNA"/>
</dbReference>
<evidence type="ECO:0000313" key="2">
    <source>
        <dbReference type="EMBL" id="OGH04900.1"/>
    </source>
</evidence>
<dbReference type="PANTHER" id="PTHR30050">
    <property type="entry name" value="CHROMOSOMAL REPLICATION INITIATOR PROTEIN DNAA"/>
    <property type="match status" value="1"/>
</dbReference>
<accession>A0A1F6H3M0</accession>
<comment type="caution">
    <text evidence="2">The sequence shown here is derived from an EMBL/GenBank/DDBJ whole genome shotgun (WGS) entry which is preliminary data.</text>
</comment>
<protein>
    <recommendedName>
        <fullName evidence="1">IstB-like ATP-binding domain-containing protein</fullName>
    </recommendedName>
</protein>
<dbReference type="GO" id="GO:0006260">
    <property type="term" value="P:DNA replication"/>
    <property type="evidence" value="ECO:0007669"/>
    <property type="project" value="TreeGrafter"/>
</dbReference>
<dbReference type="PANTHER" id="PTHR30050:SF4">
    <property type="entry name" value="ATP-BINDING PROTEIN RV3427C IN INSERTION SEQUENCE-RELATED"/>
    <property type="match status" value="1"/>
</dbReference>
<dbReference type="GO" id="GO:0005524">
    <property type="term" value="F:ATP binding"/>
    <property type="evidence" value="ECO:0007669"/>
    <property type="project" value="InterPro"/>
</dbReference>
<feature type="domain" description="IstB-like ATP-binding" evidence="1">
    <location>
        <begin position="69"/>
        <end position="219"/>
    </location>
</feature>
<dbReference type="InterPro" id="IPR027417">
    <property type="entry name" value="P-loop_NTPase"/>
</dbReference>
<reference evidence="2 3" key="1">
    <citation type="journal article" date="2016" name="Nat. Commun.">
        <title>Thousands of microbial genomes shed light on interconnected biogeochemical processes in an aquifer system.</title>
        <authorList>
            <person name="Anantharaman K."/>
            <person name="Brown C.T."/>
            <person name="Hug L.A."/>
            <person name="Sharon I."/>
            <person name="Castelle C.J."/>
            <person name="Probst A.J."/>
            <person name="Thomas B.C."/>
            <person name="Singh A."/>
            <person name="Wilkins M.J."/>
            <person name="Karaoz U."/>
            <person name="Brodie E.L."/>
            <person name="Williams K.H."/>
            <person name="Hubbard S.S."/>
            <person name="Banfield J.F."/>
        </authorList>
    </citation>
    <scope>NUCLEOTIDE SEQUENCE [LARGE SCALE GENOMIC DNA]</scope>
</reference>
<organism evidence="2 3">
    <name type="scientific">Candidatus Lambdaproteobacteria bacterium RIFOXYD2_FULL_56_26</name>
    <dbReference type="NCBI Taxonomy" id="1817773"/>
    <lineage>
        <taxon>Bacteria</taxon>
        <taxon>Pseudomonadati</taxon>
        <taxon>Pseudomonadota</taxon>
        <taxon>Candidatus Lambdaproteobacteria</taxon>
    </lineage>
</organism>
<evidence type="ECO:0000259" key="1">
    <source>
        <dbReference type="Pfam" id="PF01695"/>
    </source>
</evidence>
<dbReference type="InterPro" id="IPR002611">
    <property type="entry name" value="IstB_ATP-bd"/>
</dbReference>
<evidence type="ECO:0000313" key="3">
    <source>
        <dbReference type="Proteomes" id="UP000177583"/>
    </source>
</evidence>
<name>A0A1F6H3M0_9PROT</name>
<dbReference type="Proteomes" id="UP000177583">
    <property type="component" value="Unassembled WGS sequence"/>
</dbReference>
<gene>
    <name evidence="2" type="ORF">A2557_07950</name>
</gene>
<proteinExistence type="predicted"/>
<sequence>MVKTCKTCSDHRYQLLPKGMVAVAQRCPDCFLECKKCSNLGYILSQDEKGRERAEPCDCREVDRKIALYNGAKMPAQFFDAHFGNYDTKAHKSLAEALRTAKFLYRNFEKGDWKGLLLMGGVGVGKTRLVCSLIQDFTLNHQVPCLFQEFTSLLSAIKSQYDQGLSESNLLSQISQIEVLVIDELGKGRGSDWELGILDNLISARYAQKKTTLFTTNYTEQKSTTYKEHKATGPGDPEPKTLAERVGPRIYSRLRGMCNFMMIDGPDRRLLEG</sequence>